<name>A0A6J5EA42_9BURK</name>
<dbReference type="RefSeq" id="WP_175228429.1">
    <property type="nucleotide sequence ID" value="NZ_CADIKH010000019.1"/>
</dbReference>
<comment type="similarity">
    <text evidence="8">Belongs to the BamA family.</text>
</comment>
<evidence type="ECO:0000256" key="5">
    <source>
        <dbReference type="ARBA" id="ARBA00022737"/>
    </source>
</evidence>
<dbReference type="InterPro" id="IPR034746">
    <property type="entry name" value="POTRA"/>
</dbReference>
<dbReference type="PIRSF" id="PIRSF006076">
    <property type="entry name" value="OM_assembly_OMP85"/>
    <property type="match status" value="1"/>
</dbReference>
<comment type="function">
    <text evidence="8">Part of the outer membrane protein assembly complex, which is involved in assembly and insertion of beta-barrel proteins into the outer membrane.</text>
</comment>
<dbReference type="InterPro" id="IPR010827">
    <property type="entry name" value="BamA/TamA_POTRA"/>
</dbReference>
<dbReference type="HAMAP" id="MF_01430">
    <property type="entry name" value="OM_assembly_BamA"/>
    <property type="match status" value="1"/>
</dbReference>
<keyword evidence="7 8" id="KW-0998">Cell outer membrane</keyword>
<proteinExistence type="inferred from homology"/>
<evidence type="ECO:0000256" key="3">
    <source>
        <dbReference type="ARBA" id="ARBA00022692"/>
    </source>
</evidence>
<dbReference type="InterPro" id="IPR000184">
    <property type="entry name" value="Bac_surfAg_D15"/>
</dbReference>
<comment type="subunit">
    <text evidence="8">Part of the Bam complex.</text>
</comment>
<dbReference type="Pfam" id="PF01103">
    <property type="entry name" value="Omp85"/>
    <property type="match status" value="1"/>
</dbReference>
<dbReference type="Pfam" id="PF07244">
    <property type="entry name" value="POTRA"/>
    <property type="match status" value="5"/>
</dbReference>
<feature type="domain" description="POTRA" evidence="10">
    <location>
        <begin position="183"/>
        <end position="271"/>
    </location>
</feature>
<organism evidence="11 12">
    <name type="scientific">Paraburkholderia humisilvae</name>
    <dbReference type="NCBI Taxonomy" id="627669"/>
    <lineage>
        <taxon>Bacteria</taxon>
        <taxon>Pseudomonadati</taxon>
        <taxon>Pseudomonadota</taxon>
        <taxon>Betaproteobacteria</taxon>
        <taxon>Burkholderiales</taxon>
        <taxon>Burkholderiaceae</taxon>
        <taxon>Paraburkholderia</taxon>
    </lineage>
</organism>
<dbReference type="NCBIfam" id="TIGR03303">
    <property type="entry name" value="OM_YaeT"/>
    <property type="match status" value="1"/>
</dbReference>
<dbReference type="PROSITE" id="PS51779">
    <property type="entry name" value="POTRA"/>
    <property type="match status" value="4"/>
</dbReference>
<keyword evidence="3 8" id="KW-0812">Transmembrane</keyword>
<dbReference type="Proteomes" id="UP000494363">
    <property type="component" value="Unassembled WGS sequence"/>
</dbReference>
<dbReference type="FunFam" id="3.10.20.310:FF:000003">
    <property type="entry name" value="Outer membrane protein assembly factor BamA"/>
    <property type="match status" value="1"/>
</dbReference>
<evidence type="ECO:0000256" key="6">
    <source>
        <dbReference type="ARBA" id="ARBA00023136"/>
    </source>
</evidence>
<dbReference type="InterPro" id="IPR039910">
    <property type="entry name" value="D15-like"/>
</dbReference>
<comment type="subcellular location">
    <subcellularLocation>
        <location evidence="8">Cell outer membrane</location>
    </subcellularLocation>
    <subcellularLocation>
        <location evidence="1">Membrane</location>
    </subcellularLocation>
</comment>
<sequence length="772" mass="84881" precursor="true">MKSRILLSRCAKSFTCIGLSIAAVSAHAADSFVVRDIRIDGLQRVEPGTVFSYLPIKQGDTFTDDKASAAIRALYATGFFNDVKISTEGDVVIVTVVERPAIGTIDFAGIHEFEKDNLTKALNSVGLSLGRYYDKALVDKAEQELKRQYLTRGYYAAEVTTTISPIDRNRVGLLFSVIEGPNAKIRQINFIGNKVFSSGTLLDEMQLSTPNWFSWYTKNDLYSKEKLTGDLEHVRSYYLNRGYLEFNIESTQVSITPDKQDMYLTITLHEGEPYTISSIKLAGNLLDREAELQKVITVKPGERFSAEKLQATTKAIVDKLGDYGYAFASVNAVPQIDQEHHKVDLTLQVDPGKRVYVRRINVTGNTRTRDEVVRREMRQLESSWFDSSKLALSKDRVNRLGYFTNVDVTTVPVEGTDDQVDVNVDVTEKPTGAITLGAGFSSTDKVVLSAGVSQDNVFGSGTSLSVNVNTAKTFRTLTVTQVDPYFTVDGIRRITDAYYRTVQPLIFSTDSSFRIITVGADTKFGIPFSEADTVYFGIGAEQNRLDVDGQTPQAYLDYVKEFGRVVNNVPVTVGWSRDNRDSALVPSRGYFSQANAEYGTPAGNTTYVKFDAQAQYYYSFARGFVLGLNLQGGYGKGLAGQTFPIFKNYFAGGIGSVRGYEPSSLGPRDATTGDPIGGSRMAVGNIELTFPLPGTGYDRTLRVFTFFDGGNVWGDPAQGGTSTGANGLRYGYGFGLAWISPIGPLKLSLGFPVVKHAGDQYQKFQFQIGTAF</sequence>
<dbReference type="Gene3D" id="3.10.20.310">
    <property type="entry name" value="membrane protein fhac"/>
    <property type="match status" value="5"/>
</dbReference>
<evidence type="ECO:0000256" key="7">
    <source>
        <dbReference type="ARBA" id="ARBA00023237"/>
    </source>
</evidence>
<dbReference type="PANTHER" id="PTHR12815">
    <property type="entry name" value="SORTING AND ASSEMBLY MACHINERY SAMM50 PROTEIN FAMILY MEMBER"/>
    <property type="match status" value="1"/>
</dbReference>
<feature type="domain" description="POTRA" evidence="10">
    <location>
        <begin position="32"/>
        <end position="99"/>
    </location>
</feature>
<feature type="chain" id="PRO_5027186520" description="Outer membrane protein assembly factor BamA" evidence="8">
    <location>
        <begin position="29"/>
        <end position="772"/>
    </location>
</feature>
<feature type="signal peptide" evidence="8">
    <location>
        <begin position="1"/>
        <end position="28"/>
    </location>
</feature>
<feature type="domain" description="POTRA" evidence="10">
    <location>
        <begin position="274"/>
        <end position="352"/>
    </location>
</feature>
<keyword evidence="5 8" id="KW-0677">Repeat</keyword>
<keyword evidence="4 8" id="KW-0732">Signal</keyword>
<dbReference type="PANTHER" id="PTHR12815:SF23">
    <property type="entry name" value="OUTER MEMBRANE PROTEIN ASSEMBLY FACTOR BAMA"/>
    <property type="match status" value="1"/>
</dbReference>
<evidence type="ECO:0000256" key="8">
    <source>
        <dbReference type="HAMAP-Rule" id="MF_01430"/>
    </source>
</evidence>
<dbReference type="InterPro" id="IPR023707">
    <property type="entry name" value="OM_assembly_BamA"/>
</dbReference>
<dbReference type="EMBL" id="CADIKH010000019">
    <property type="protein sequence ID" value="CAB3762191.1"/>
    <property type="molecule type" value="Genomic_DNA"/>
</dbReference>
<reference evidence="11 12" key="1">
    <citation type="submission" date="2020-04" db="EMBL/GenBank/DDBJ databases">
        <authorList>
            <person name="De Canck E."/>
        </authorList>
    </citation>
    <scope>NUCLEOTIDE SEQUENCE [LARGE SCALE GENOMIC DNA]</scope>
    <source>
        <strain evidence="11 12">LMG 29542</strain>
    </source>
</reference>
<evidence type="ECO:0000256" key="9">
    <source>
        <dbReference type="NCBIfam" id="TIGR03303"/>
    </source>
</evidence>
<dbReference type="FunFam" id="3.10.20.310:FF:000002">
    <property type="entry name" value="Outer membrane protein assembly factor BamA"/>
    <property type="match status" value="1"/>
</dbReference>
<evidence type="ECO:0000259" key="10">
    <source>
        <dbReference type="PROSITE" id="PS51779"/>
    </source>
</evidence>
<evidence type="ECO:0000256" key="1">
    <source>
        <dbReference type="ARBA" id="ARBA00004370"/>
    </source>
</evidence>
<keyword evidence="12" id="KW-1185">Reference proteome</keyword>
<accession>A0A6J5EA42</accession>
<dbReference type="AlphaFoldDB" id="A0A6J5EA42"/>
<dbReference type="Gene3D" id="2.40.160.50">
    <property type="entry name" value="membrane protein fhac: a member of the omp85/tpsb transporter family"/>
    <property type="match status" value="1"/>
</dbReference>
<evidence type="ECO:0000313" key="12">
    <source>
        <dbReference type="Proteomes" id="UP000494363"/>
    </source>
</evidence>
<protein>
    <recommendedName>
        <fullName evidence="8 9">Outer membrane protein assembly factor BamA</fullName>
    </recommendedName>
</protein>
<feature type="domain" description="POTRA" evidence="10">
    <location>
        <begin position="355"/>
        <end position="429"/>
    </location>
</feature>
<keyword evidence="2 8" id="KW-1134">Transmembrane beta strand</keyword>
<dbReference type="GO" id="GO:0009279">
    <property type="term" value="C:cell outer membrane"/>
    <property type="evidence" value="ECO:0007669"/>
    <property type="project" value="UniProtKB-SubCell"/>
</dbReference>
<dbReference type="GO" id="GO:0051205">
    <property type="term" value="P:protein insertion into membrane"/>
    <property type="evidence" value="ECO:0007669"/>
    <property type="project" value="UniProtKB-UniRule"/>
</dbReference>
<evidence type="ECO:0000256" key="4">
    <source>
        <dbReference type="ARBA" id="ARBA00022729"/>
    </source>
</evidence>
<keyword evidence="6 8" id="KW-0472">Membrane</keyword>
<gene>
    <name evidence="11" type="primary">bamA_2</name>
    <name evidence="8" type="synonym">bamA</name>
    <name evidence="11" type="ORF">LMG29542_04272</name>
</gene>
<dbReference type="GO" id="GO:0043165">
    <property type="term" value="P:Gram-negative-bacterium-type cell outer membrane assembly"/>
    <property type="evidence" value="ECO:0007669"/>
    <property type="project" value="UniProtKB-UniRule"/>
</dbReference>
<evidence type="ECO:0000313" key="11">
    <source>
        <dbReference type="EMBL" id="CAB3762191.1"/>
    </source>
</evidence>
<evidence type="ECO:0000256" key="2">
    <source>
        <dbReference type="ARBA" id="ARBA00022452"/>
    </source>
</evidence>